<comment type="similarity">
    <text evidence="1">Belongs to the outer membrane factor (OMF) (TC 1.B.17) family.</text>
</comment>
<dbReference type="InterPro" id="IPR010131">
    <property type="entry name" value="MdtP/NodT-like"/>
</dbReference>
<keyword evidence="3" id="KW-0732">Signal</keyword>
<comment type="caution">
    <text evidence="4">The sequence shown here is derived from an EMBL/GenBank/DDBJ whole genome shotgun (WGS) entry which is preliminary data.</text>
</comment>
<gene>
    <name evidence="4" type="ORF">K8W02_06560</name>
</gene>
<dbReference type="InterPro" id="IPR003423">
    <property type="entry name" value="OMP_efflux"/>
</dbReference>
<dbReference type="RefSeq" id="WP_276827519.1">
    <property type="nucleotide sequence ID" value="NZ_DYVX01000052.1"/>
</dbReference>
<evidence type="ECO:0000256" key="1">
    <source>
        <dbReference type="ARBA" id="ARBA00007613"/>
    </source>
</evidence>
<protein>
    <submittedName>
        <fullName evidence="4">TolC family protein</fullName>
    </submittedName>
</protein>
<dbReference type="Pfam" id="PF02321">
    <property type="entry name" value="OEP"/>
    <property type="match status" value="1"/>
</dbReference>
<proteinExistence type="inferred from homology"/>
<dbReference type="Proteomes" id="UP000717835">
    <property type="component" value="Unassembled WGS sequence"/>
</dbReference>
<dbReference type="GO" id="GO:0015562">
    <property type="term" value="F:efflux transmembrane transporter activity"/>
    <property type="evidence" value="ECO:0007669"/>
    <property type="project" value="InterPro"/>
</dbReference>
<dbReference type="PANTHER" id="PTHR30203:SF24">
    <property type="entry name" value="BLR4935 PROTEIN"/>
    <property type="match status" value="1"/>
</dbReference>
<evidence type="ECO:0000313" key="4">
    <source>
        <dbReference type="EMBL" id="HJF92030.1"/>
    </source>
</evidence>
<dbReference type="Gene3D" id="1.20.1600.10">
    <property type="entry name" value="Outer membrane efflux proteins (OEP)"/>
    <property type="match status" value="1"/>
</dbReference>
<dbReference type="PANTHER" id="PTHR30203">
    <property type="entry name" value="OUTER MEMBRANE CATION EFFLUX PROTEIN"/>
    <property type="match status" value="1"/>
</dbReference>
<feature type="coiled-coil region" evidence="2">
    <location>
        <begin position="128"/>
        <end position="155"/>
    </location>
</feature>
<dbReference type="SUPFAM" id="SSF56954">
    <property type="entry name" value="Outer membrane efflux proteins (OEP)"/>
    <property type="match status" value="1"/>
</dbReference>
<dbReference type="AlphaFoldDB" id="A0A921HX47"/>
<dbReference type="EMBL" id="DYVX01000052">
    <property type="protein sequence ID" value="HJF92030.1"/>
    <property type="molecule type" value="Genomic_DNA"/>
</dbReference>
<reference evidence="4" key="1">
    <citation type="journal article" date="2021" name="PeerJ">
        <title>Extensive microbial diversity within the chicken gut microbiome revealed by metagenomics and culture.</title>
        <authorList>
            <person name="Gilroy R."/>
            <person name="Ravi A."/>
            <person name="Getino M."/>
            <person name="Pursley I."/>
            <person name="Horton D.L."/>
            <person name="Alikhan N.F."/>
            <person name="Baker D."/>
            <person name="Gharbi K."/>
            <person name="Hall N."/>
            <person name="Watson M."/>
            <person name="Adriaenssens E.M."/>
            <person name="Foster-Nyarko E."/>
            <person name="Jarju S."/>
            <person name="Secka A."/>
            <person name="Antonio M."/>
            <person name="Oren A."/>
            <person name="Chaudhuri R.R."/>
            <person name="La Ragione R."/>
            <person name="Hildebrand F."/>
            <person name="Pallen M.J."/>
        </authorList>
    </citation>
    <scope>NUCLEOTIDE SEQUENCE</scope>
    <source>
        <strain evidence="4">CHK55-1828</strain>
    </source>
</reference>
<feature type="chain" id="PRO_5037663886" evidence="3">
    <location>
        <begin position="20"/>
        <end position="408"/>
    </location>
</feature>
<evidence type="ECO:0000256" key="3">
    <source>
        <dbReference type="SAM" id="SignalP"/>
    </source>
</evidence>
<feature type="signal peptide" evidence="3">
    <location>
        <begin position="1"/>
        <end position="19"/>
    </location>
</feature>
<keyword evidence="2" id="KW-0175">Coiled coil</keyword>
<organism evidence="4 5">
    <name type="scientific">Mediterranea massiliensis</name>
    <dbReference type="NCBI Taxonomy" id="1841865"/>
    <lineage>
        <taxon>Bacteria</taxon>
        <taxon>Pseudomonadati</taxon>
        <taxon>Bacteroidota</taxon>
        <taxon>Bacteroidia</taxon>
        <taxon>Bacteroidales</taxon>
        <taxon>Bacteroidaceae</taxon>
        <taxon>Mediterranea</taxon>
    </lineage>
</organism>
<accession>A0A921HX47</accession>
<sequence length="408" mass="45463">MKRIGILCACLALAAGMHAQNSIDAILRQVEANNRQLQANAQTVRAQKLENRASNNLADPTLSYAHLWDSDDKNITVGELVIAQSFDFPSLYVSRARLNRLKGQSLDAQSDALRQQILLQAQEACLDIIHLSRRQQLLDERLKNAEELAAFYQRRLETGDASSLETNKINLELLNVRTEARLNRTALDSKLKELTALNGNQSLVPGRPMPDGPAAATAQNLGLTDYPSVPLPADFGPLCEELLASDPTLLSLQNESLAAQKQLSVSRQGWLPGLEVGYRRNTESRHPLNGIVVGFSFPIFQNQGKVKAARSQALSIDYQKENARLSASTALWQLYDEACNLHASMQEYAETFGRQQDLKLLRQALEGGQISMIEYFVEVSALYQSQANLLQLENQYQKVMARIYKNKL</sequence>
<reference evidence="4" key="2">
    <citation type="submission" date="2021-09" db="EMBL/GenBank/DDBJ databases">
        <authorList>
            <person name="Gilroy R."/>
        </authorList>
    </citation>
    <scope>NUCLEOTIDE SEQUENCE</scope>
    <source>
        <strain evidence="4">CHK55-1828</strain>
    </source>
</reference>
<evidence type="ECO:0000313" key="5">
    <source>
        <dbReference type="Proteomes" id="UP000717835"/>
    </source>
</evidence>
<evidence type="ECO:0000256" key="2">
    <source>
        <dbReference type="SAM" id="Coils"/>
    </source>
</evidence>
<name>A0A921HX47_9BACT</name>